<feature type="transmembrane region" description="Helical" evidence="1">
    <location>
        <begin position="5"/>
        <end position="26"/>
    </location>
</feature>
<keyword evidence="1" id="KW-0812">Transmembrane</keyword>
<accession>A0ABR8XRS0</accession>
<name>A0ABR8XRS0_9BACL</name>
<feature type="transmembrane region" description="Helical" evidence="1">
    <location>
        <begin position="32"/>
        <end position="50"/>
    </location>
</feature>
<keyword evidence="1" id="KW-1133">Transmembrane helix</keyword>
<comment type="caution">
    <text evidence="2">The sequence shown here is derived from an EMBL/GenBank/DDBJ whole genome shotgun (WGS) entry which is preliminary data.</text>
</comment>
<evidence type="ECO:0000313" key="2">
    <source>
        <dbReference type="EMBL" id="MBD8034639.1"/>
    </source>
</evidence>
<proteinExistence type="predicted"/>
<organism evidence="2 3">
    <name type="scientific">Solibacillus merdavium</name>
    <dbReference type="NCBI Taxonomy" id="2762218"/>
    <lineage>
        <taxon>Bacteria</taxon>
        <taxon>Bacillati</taxon>
        <taxon>Bacillota</taxon>
        <taxon>Bacilli</taxon>
        <taxon>Bacillales</taxon>
        <taxon>Caryophanaceae</taxon>
        <taxon>Solibacillus</taxon>
    </lineage>
</organism>
<gene>
    <name evidence="2" type="ORF">H9632_16345</name>
</gene>
<sequence length="59" mass="6773">MKHSLYLFISICLMQLFILVNVTFLNGEYDGLMMWLCSGIFIYACAVFGLSRRDKNASN</sequence>
<keyword evidence="1" id="KW-0472">Membrane</keyword>
<reference evidence="2 3" key="1">
    <citation type="submission" date="2020-08" db="EMBL/GenBank/DDBJ databases">
        <title>A Genomic Blueprint of the Chicken Gut Microbiome.</title>
        <authorList>
            <person name="Gilroy R."/>
            <person name="Ravi A."/>
            <person name="Getino M."/>
            <person name="Pursley I."/>
            <person name="Horton D.L."/>
            <person name="Alikhan N.-F."/>
            <person name="Baker D."/>
            <person name="Gharbi K."/>
            <person name="Hall N."/>
            <person name="Watson M."/>
            <person name="Adriaenssens E.M."/>
            <person name="Foster-Nyarko E."/>
            <person name="Jarju S."/>
            <person name="Secka A."/>
            <person name="Antonio M."/>
            <person name="Oren A."/>
            <person name="Chaudhuri R."/>
            <person name="La Ragione R.M."/>
            <person name="Hildebrand F."/>
            <person name="Pallen M.J."/>
        </authorList>
    </citation>
    <scope>NUCLEOTIDE SEQUENCE [LARGE SCALE GENOMIC DNA]</scope>
    <source>
        <strain evidence="2 3">Sa1YVA6</strain>
    </source>
</reference>
<dbReference type="EMBL" id="JACSPW010000019">
    <property type="protein sequence ID" value="MBD8034639.1"/>
    <property type="molecule type" value="Genomic_DNA"/>
</dbReference>
<evidence type="ECO:0000256" key="1">
    <source>
        <dbReference type="SAM" id="Phobius"/>
    </source>
</evidence>
<dbReference type="RefSeq" id="WP_191705135.1">
    <property type="nucleotide sequence ID" value="NZ_JACSPW010000019.1"/>
</dbReference>
<protein>
    <submittedName>
        <fullName evidence="2">Uncharacterized protein</fullName>
    </submittedName>
</protein>
<dbReference type="Proteomes" id="UP000600565">
    <property type="component" value="Unassembled WGS sequence"/>
</dbReference>
<keyword evidence="3" id="KW-1185">Reference proteome</keyword>
<evidence type="ECO:0000313" key="3">
    <source>
        <dbReference type="Proteomes" id="UP000600565"/>
    </source>
</evidence>